<dbReference type="RefSeq" id="WP_149955887.1">
    <property type="nucleotide sequence ID" value="NZ_BKDJ01000002.1"/>
</dbReference>
<accession>A0A5A7NQJ8</accession>
<dbReference type="SUPFAM" id="SSF51126">
    <property type="entry name" value="Pectin lyase-like"/>
    <property type="match status" value="2"/>
</dbReference>
<reference evidence="3 4" key="1">
    <citation type="submission" date="2019-09" db="EMBL/GenBank/DDBJ databases">
        <title>Arthrobacter zafarii sp. nov., a moderately thermotolerant and halotolerant actinobacterium isolated from Cholistan desert soil of Pakistan.</title>
        <authorList>
            <person name="Amin A."/>
            <person name="Ahmed I."/>
            <person name="Khalid N."/>
            <person name="Schumann P."/>
            <person name="Busse H.J."/>
            <person name="Khan I.U."/>
            <person name="Li S."/>
            <person name="Li W.J."/>
        </authorList>
    </citation>
    <scope>NUCLEOTIDE SEQUENCE [LARGE SCALE GENOMIC DNA]</scope>
    <source>
        <strain evidence="3 4">NCCP-1664</strain>
    </source>
</reference>
<dbReference type="Gene3D" id="2.160.20.10">
    <property type="entry name" value="Single-stranded right-handed beta-helix, Pectin lyase-like"/>
    <property type="match status" value="2"/>
</dbReference>
<protein>
    <recommendedName>
        <fullName evidence="2">Right handed beta helix domain-containing protein</fullName>
    </recommendedName>
</protein>
<proteinExistence type="predicted"/>
<evidence type="ECO:0000313" key="4">
    <source>
        <dbReference type="Proteomes" id="UP000325307"/>
    </source>
</evidence>
<keyword evidence="4" id="KW-1185">Reference proteome</keyword>
<organism evidence="3 4">
    <name type="scientific">Zafaria cholistanensis</name>
    <dbReference type="NCBI Taxonomy" id="1682741"/>
    <lineage>
        <taxon>Bacteria</taxon>
        <taxon>Bacillati</taxon>
        <taxon>Actinomycetota</taxon>
        <taxon>Actinomycetes</taxon>
        <taxon>Micrococcales</taxon>
        <taxon>Micrococcaceae</taxon>
        <taxon>Zafaria</taxon>
    </lineage>
</organism>
<dbReference type="InterPro" id="IPR011050">
    <property type="entry name" value="Pectin_lyase_fold/virulence"/>
</dbReference>
<name>A0A5A7NQJ8_9MICC</name>
<comment type="caution">
    <text evidence="3">The sequence shown here is derived from an EMBL/GenBank/DDBJ whole genome shotgun (WGS) entry which is preliminary data.</text>
</comment>
<feature type="transmembrane region" description="Helical" evidence="1">
    <location>
        <begin position="558"/>
        <end position="580"/>
    </location>
</feature>
<gene>
    <name evidence="3" type="ORF">NCCP1664_07540</name>
</gene>
<feature type="domain" description="Right handed beta helix" evidence="2">
    <location>
        <begin position="389"/>
        <end position="520"/>
    </location>
</feature>
<dbReference type="InterPro" id="IPR012334">
    <property type="entry name" value="Pectin_lyas_fold"/>
</dbReference>
<evidence type="ECO:0000259" key="2">
    <source>
        <dbReference type="Pfam" id="PF13229"/>
    </source>
</evidence>
<dbReference type="EMBL" id="BKDJ01000002">
    <property type="protein sequence ID" value="GER22257.1"/>
    <property type="molecule type" value="Genomic_DNA"/>
</dbReference>
<keyword evidence="1" id="KW-1133">Transmembrane helix</keyword>
<dbReference type="Pfam" id="PF13229">
    <property type="entry name" value="Beta_helix"/>
    <property type="match status" value="1"/>
</dbReference>
<keyword evidence="1" id="KW-0812">Transmembrane</keyword>
<keyword evidence="1" id="KW-0472">Membrane</keyword>
<dbReference type="OrthoDB" id="3799348at2"/>
<dbReference type="Proteomes" id="UP000325307">
    <property type="component" value="Unassembled WGS sequence"/>
</dbReference>
<evidence type="ECO:0000256" key="1">
    <source>
        <dbReference type="SAM" id="Phobius"/>
    </source>
</evidence>
<dbReference type="AlphaFoldDB" id="A0A5A7NQJ8"/>
<dbReference type="InterPro" id="IPR039448">
    <property type="entry name" value="Beta_helix"/>
</dbReference>
<sequence length="617" mass="65417">MKHPALLIAALLVLVGVLAAGFFSMGNFFKEEEVDAFGRNEIARNGNVQGKLYRGDPKAEAQLVQREEDRLVYVRTVASAARWRVDGLKGPYRLRTGSTYTLVLQGRETPYTVADLLQLAPKAFVRGPDGAYLLSENIVVLPGANLNLAPPGGEGRLDIRMESGPGSFVSIVTLGGSLTIAGTENARATVTSWDSARAAPDTLTGDGRSYIRLVGGHAKLSHARVANLGFWSGNTGGLSLTGTNTVGTFRTQDPPPKSRDAAGAGARLLSEKQVETLHPTDEDYSVVTAGIDHVVFENNAFGLFAANARDIAVQDTTIRGSLVDGLVLHRFVTDAAITRTDSSRNAVDGFTLGRSTTGVVLDRVTAEDNGRNGVSMDGRALADGPNAVGTAVEIYGRNRITESTLKDNGRYGVEISGGTTTRVAENTFEKNQVGIVVNHAARDVTIAGNDLRHQKEHAIAIRGTGASAVVRENSITGGDTGVYVRDAQAEVTANTLRGISNHGITLRGEVAGTRVAGNTVSGYGSIAIWAETSVGGAVGENDLLGWQPAYTVQRVANFVFQPLTFVWLLLGALLLVTAVAGGRKWRTGTIHNPYAERVPLTSLSKGILPPEQIGERR</sequence>
<evidence type="ECO:0000313" key="3">
    <source>
        <dbReference type="EMBL" id="GER22257.1"/>
    </source>
</evidence>
<dbReference type="SMART" id="SM00710">
    <property type="entry name" value="PbH1"/>
    <property type="match status" value="9"/>
</dbReference>
<dbReference type="InterPro" id="IPR006626">
    <property type="entry name" value="PbH1"/>
</dbReference>